<gene>
    <name evidence="2" type="ORF">V6N11_001044</name>
</gene>
<evidence type="ECO:0000256" key="1">
    <source>
        <dbReference type="SAM" id="SignalP"/>
    </source>
</evidence>
<evidence type="ECO:0000313" key="2">
    <source>
        <dbReference type="EMBL" id="KAK9018056.1"/>
    </source>
</evidence>
<name>A0ABR2RYJ2_9ROSI</name>
<sequence length="111" mass="12423">MHKLVFIFFSLHHLTSDPIANNHSSVNLLKRAIPPLGMTPILSIHLRYENSQGNEAYLTSTLCGESFCHKKIWKEQLGRMASPPPGKTPVRDICLGTSFEGIRSQEYSALT</sequence>
<evidence type="ECO:0000313" key="3">
    <source>
        <dbReference type="Proteomes" id="UP001396334"/>
    </source>
</evidence>
<protein>
    <submittedName>
        <fullName evidence="2">Uncharacterized protein</fullName>
    </submittedName>
</protein>
<organism evidence="2 3">
    <name type="scientific">Hibiscus sabdariffa</name>
    <name type="common">roselle</name>
    <dbReference type="NCBI Taxonomy" id="183260"/>
    <lineage>
        <taxon>Eukaryota</taxon>
        <taxon>Viridiplantae</taxon>
        <taxon>Streptophyta</taxon>
        <taxon>Embryophyta</taxon>
        <taxon>Tracheophyta</taxon>
        <taxon>Spermatophyta</taxon>
        <taxon>Magnoliopsida</taxon>
        <taxon>eudicotyledons</taxon>
        <taxon>Gunneridae</taxon>
        <taxon>Pentapetalae</taxon>
        <taxon>rosids</taxon>
        <taxon>malvids</taxon>
        <taxon>Malvales</taxon>
        <taxon>Malvaceae</taxon>
        <taxon>Malvoideae</taxon>
        <taxon>Hibiscus</taxon>
    </lineage>
</organism>
<accession>A0ABR2RYJ2</accession>
<proteinExistence type="predicted"/>
<reference evidence="2 3" key="1">
    <citation type="journal article" date="2024" name="G3 (Bethesda)">
        <title>Genome assembly of Hibiscus sabdariffa L. provides insights into metabolisms of medicinal natural products.</title>
        <authorList>
            <person name="Kim T."/>
        </authorList>
    </citation>
    <scope>NUCLEOTIDE SEQUENCE [LARGE SCALE GENOMIC DNA]</scope>
    <source>
        <strain evidence="2">TK-2024</strain>
        <tissue evidence="2">Old leaves</tissue>
    </source>
</reference>
<keyword evidence="3" id="KW-1185">Reference proteome</keyword>
<feature type="chain" id="PRO_5045083585" evidence="1">
    <location>
        <begin position="17"/>
        <end position="111"/>
    </location>
</feature>
<dbReference type="EMBL" id="JBBPBN010000019">
    <property type="protein sequence ID" value="KAK9018056.1"/>
    <property type="molecule type" value="Genomic_DNA"/>
</dbReference>
<feature type="signal peptide" evidence="1">
    <location>
        <begin position="1"/>
        <end position="16"/>
    </location>
</feature>
<keyword evidence="1" id="KW-0732">Signal</keyword>
<comment type="caution">
    <text evidence="2">The sequence shown here is derived from an EMBL/GenBank/DDBJ whole genome shotgun (WGS) entry which is preliminary data.</text>
</comment>
<dbReference type="Proteomes" id="UP001396334">
    <property type="component" value="Unassembled WGS sequence"/>
</dbReference>